<evidence type="ECO:0000256" key="1">
    <source>
        <dbReference type="PROSITE-ProRule" id="PRU00042"/>
    </source>
</evidence>
<keyword evidence="1" id="KW-0479">Metal-binding</keyword>
<protein>
    <submittedName>
        <fullName evidence="4">C2H2-type domain-containing protein</fullName>
    </submittedName>
</protein>
<dbReference type="GO" id="GO:0008270">
    <property type="term" value="F:zinc ion binding"/>
    <property type="evidence" value="ECO:0007669"/>
    <property type="project" value="UniProtKB-KW"/>
</dbReference>
<dbReference type="InterPro" id="IPR036236">
    <property type="entry name" value="Znf_C2H2_sf"/>
</dbReference>
<feature type="domain" description="C2H2-type" evidence="3">
    <location>
        <begin position="158"/>
        <end position="187"/>
    </location>
</feature>
<dbReference type="AlphaFoldDB" id="A0A5K3G4A1"/>
<accession>A0A5K3G4A1</accession>
<feature type="region of interest" description="Disordered" evidence="2">
    <location>
        <begin position="192"/>
        <end position="222"/>
    </location>
</feature>
<proteinExistence type="predicted"/>
<evidence type="ECO:0000313" key="4">
    <source>
        <dbReference type="WBParaSite" id="MCU_014071-RA"/>
    </source>
</evidence>
<sequence length="248" mass="26780">CRETQDWLRPGGPICLRPNPTPHHTASHHTTLHCATPGPLFFRTMNNSEMEPCPFCSKKVLNEEEFFVHVVSCSGESSTPTAVSKSASRQVPIASMSQNSAIHLPAPEASLPWPSSGSAPAPPKRLEPVKAAAVAALNRNPPQVPRATEVGSCESGDWKCVLCKLSFRDKSLLMAHIRSSEHTEKIRLTGCSIESPKTPTVPPPTQSAKVNPMPNTSEPGVMGSGLAEMVRVIVKEELGKIVRAELRK</sequence>
<dbReference type="PROSITE" id="PS50157">
    <property type="entry name" value="ZINC_FINGER_C2H2_2"/>
    <property type="match status" value="1"/>
</dbReference>
<reference evidence="4" key="1">
    <citation type="submission" date="2019-11" db="UniProtKB">
        <authorList>
            <consortium name="WormBaseParasite"/>
        </authorList>
    </citation>
    <scope>IDENTIFICATION</scope>
</reference>
<evidence type="ECO:0000259" key="3">
    <source>
        <dbReference type="PROSITE" id="PS50157"/>
    </source>
</evidence>
<keyword evidence="1" id="KW-0862">Zinc</keyword>
<keyword evidence="1" id="KW-0863">Zinc-finger</keyword>
<feature type="compositionally biased region" description="Polar residues" evidence="2">
    <location>
        <begin position="206"/>
        <end position="218"/>
    </location>
</feature>
<organism evidence="4">
    <name type="scientific">Mesocestoides corti</name>
    <name type="common">Flatworm</name>
    <dbReference type="NCBI Taxonomy" id="53468"/>
    <lineage>
        <taxon>Eukaryota</taxon>
        <taxon>Metazoa</taxon>
        <taxon>Spiralia</taxon>
        <taxon>Lophotrochozoa</taxon>
        <taxon>Platyhelminthes</taxon>
        <taxon>Cestoda</taxon>
        <taxon>Eucestoda</taxon>
        <taxon>Cyclophyllidea</taxon>
        <taxon>Mesocestoididae</taxon>
        <taxon>Mesocestoides</taxon>
    </lineage>
</organism>
<dbReference type="InterPro" id="IPR013087">
    <property type="entry name" value="Znf_C2H2_type"/>
</dbReference>
<evidence type="ECO:0000256" key="2">
    <source>
        <dbReference type="SAM" id="MobiDB-lite"/>
    </source>
</evidence>
<name>A0A5K3G4A1_MESCO</name>
<dbReference type="PROSITE" id="PS00028">
    <property type="entry name" value="ZINC_FINGER_C2H2_1"/>
    <property type="match status" value="1"/>
</dbReference>
<dbReference type="SUPFAM" id="SSF57667">
    <property type="entry name" value="beta-beta-alpha zinc fingers"/>
    <property type="match status" value="1"/>
</dbReference>
<dbReference type="WBParaSite" id="MCU_014071-RA">
    <property type="protein sequence ID" value="MCU_014071-RA"/>
    <property type="gene ID" value="MCU_014071"/>
</dbReference>